<dbReference type="PROSITE" id="PS50038">
    <property type="entry name" value="FZ"/>
    <property type="match status" value="1"/>
</dbReference>
<name>A0AAW0MM80_9GOBI</name>
<dbReference type="SUPFAM" id="SSF50242">
    <property type="entry name" value="TIMP-like"/>
    <property type="match status" value="1"/>
</dbReference>
<evidence type="ECO:0000256" key="5">
    <source>
        <dbReference type="ARBA" id="ARBA00022687"/>
    </source>
</evidence>
<organism evidence="13 14">
    <name type="scientific">Mugilogobius chulae</name>
    <name type="common">yellowstripe goby</name>
    <dbReference type="NCBI Taxonomy" id="88201"/>
    <lineage>
        <taxon>Eukaryota</taxon>
        <taxon>Metazoa</taxon>
        <taxon>Chordata</taxon>
        <taxon>Craniata</taxon>
        <taxon>Vertebrata</taxon>
        <taxon>Euteleostomi</taxon>
        <taxon>Actinopterygii</taxon>
        <taxon>Neopterygii</taxon>
        <taxon>Teleostei</taxon>
        <taxon>Neoteleostei</taxon>
        <taxon>Acanthomorphata</taxon>
        <taxon>Gobiaria</taxon>
        <taxon>Gobiiformes</taxon>
        <taxon>Gobioidei</taxon>
        <taxon>Gobiidae</taxon>
        <taxon>Gobionellinae</taxon>
        <taxon>Mugilogobius</taxon>
    </lineage>
</organism>
<dbReference type="GO" id="GO:0017147">
    <property type="term" value="F:Wnt-protein binding"/>
    <property type="evidence" value="ECO:0007669"/>
    <property type="project" value="TreeGrafter"/>
</dbReference>
<dbReference type="Pfam" id="PF01392">
    <property type="entry name" value="Fz"/>
    <property type="match status" value="1"/>
</dbReference>
<keyword evidence="6" id="KW-0732">Signal</keyword>
<dbReference type="FunFam" id="2.40.50.120:FF:000006">
    <property type="entry name" value="Secreted frizzled-related protein 2"/>
    <property type="match status" value="1"/>
</dbReference>
<dbReference type="GO" id="GO:0060070">
    <property type="term" value="P:canonical Wnt signaling pathway"/>
    <property type="evidence" value="ECO:0007669"/>
    <property type="project" value="TreeGrafter"/>
</dbReference>
<dbReference type="InterPro" id="IPR020067">
    <property type="entry name" value="Frizzled_dom"/>
</dbReference>
<dbReference type="Gene3D" id="1.10.2000.10">
    <property type="entry name" value="Frizzled cysteine-rich domain"/>
    <property type="match status" value="1"/>
</dbReference>
<dbReference type="EMBL" id="JBBPFD010000599">
    <property type="protein sequence ID" value="KAK7878162.1"/>
    <property type="molecule type" value="Genomic_DNA"/>
</dbReference>
<evidence type="ECO:0000259" key="11">
    <source>
        <dbReference type="PROSITE" id="PS50038"/>
    </source>
</evidence>
<keyword evidence="5" id="KW-0879">Wnt signaling pathway</keyword>
<feature type="disulfide bond" evidence="10">
    <location>
        <begin position="164"/>
        <end position="188"/>
    </location>
</feature>
<evidence type="ECO:0000313" key="14">
    <source>
        <dbReference type="Proteomes" id="UP001460270"/>
    </source>
</evidence>
<evidence type="ECO:0000256" key="6">
    <source>
        <dbReference type="ARBA" id="ARBA00022729"/>
    </source>
</evidence>
<reference evidence="14" key="1">
    <citation type="submission" date="2024-04" db="EMBL/GenBank/DDBJ databases">
        <title>Salinicola lusitanus LLJ914,a marine bacterium isolated from the Okinawa Trough.</title>
        <authorList>
            <person name="Li J."/>
        </authorList>
    </citation>
    <scope>NUCLEOTIDE SEQUENCE [LARGE SCALE GENOMIC DNA]</scope>
</reference>
<dbReference type="InterPro" id="IPR001134">
    <property type="entry name" value="Netrin_domain"/>
</dbReference>
<evidence type="ECO:0000313" key="13">
    <source>
        <dbReference type="EMBL" id="KAK7878162.1"/>
    </source>
</evidence>
<dbReference type="GO" id="GO:0030154">
    <property type="term" value="P:cell differentiation"/>
    <property type="evidence" value="ECO:0007669"/>
    <property type="project" value="UniProtKB-KW"/>
</dbReference>
<evidence type="ECO:0000256" key="2">
    <source>
        <dbReference type="ARBA" id="ARBA00010054"/>
    </source>
</evidence>
<dbReference type="PANTHER" id="PTHR11309:SF45">
    <property type="entry name" value="SECRETED FRIZZLED-RELATED PROTEIN 2"/>
    <property type="match status" value="1"/>
</dbReference>
<feature type="domain" description="NTR" evidence="12">
    <location>
        <begin position="218"/>
        <end position="341"/>
    </location>
</feature>
<feature type="disulfide bond" evidence="10">
    <location>
        <begin position="133"/>
        <end position="171"/>
    </location>
</feature>
<keyword evidence="14" id="KW-1185">Reference proteome</keyword>
<protein>
    <recommendedName>
        <fullName evidence="9">Secreted frizzled-related protein 2</fullName>
    </recommendedName>
</protein>
<accession>A0AAW0MM80</accession>
<comment type="caution">
    <text evidence="13">The sequence shown here is derived from an EMBL/GenBank/DDBJ whole genome shotgun (WGS) entry which is preliminary data.</text>
</comment>
<dbReference type="Gene3D" id="2.40.50.120">
    <property type="match status" value="1"/>
</dbReference>
<keyword evidence="8 10" id="KW-1015">Disulfide bond</keyword>
<dbReference type="Proteomes" id="UP001460270">
    <property type="component" value="Unassembled WGS sequence"/>
</dbReference>
<keyword evidence="4" id="KW-0964">Secreted</keyword>
<dbReference type="PROSITE" id="PS50189">
    <property type="entry name" value="NTR"/>
    <property type="match status" value="1"/>
</dbReference>
<dbReference type="GO" id="GO:0035567">
    <property type="term" value="P:non-canonical Wnt signaling pathway"/>
    <property type="evidence" value="ECO:0007669"/>
    <property type="project" value="TreeGrafter"/>
</dbReference>
<keyword evidence="3" id="KW-0217">Developmental protein</keyword>
<evidence type="ECO:0000256" key="7">
    <source>
        <dbReference type="ARBA" id="ARBA00022782"/>
    </source>
</evidence>
<dbReference type="PANTHER" id="PTHR11309">
    <property type="entry name" value="FRIZZLED"/>
    <property type="match status" value="1"/>
</dbReference>
<feature type="domain" description="FZ" evidence="11">
    <location>
        <begin position="81"/>
        <end position="201"/>
    </location>
</feature>
<dbReference type="InterPro" id="IPR008993">
    <property type="entry name" value="TIMP-like_OB-fold"/>
</dbReference>
<dbReference type="InterPro" id="IPR015526">
    <property type="entry name" value="Frizzled/SFRP"/>
</dbReference>
<dbReference type="SUPFAM" id="SSF63501">
    <property type="entry name" value="Frizzled cysteine-rich domain"/>
    <property type="match status" value="1"/>
</dbReference>
<dbReference type="InterPro" id="IPR018933">
    <property type="entry name" value="Netrin_module_non-TIMP"/>
</dbReference>
<dbReference type="FunFam" id="1.10.2000.10:FF:000001">
    <property type="entry name" value="secreted frizzled-related protein 2"/>
    <property type="match status" value="1"/>
</dbReference>
<keyword evidence="7" id="KW-0221">Differentiation</keyword>
<evidence type="ECO:0000259" key="12">
    <source>
        <dbReference type="PROSITE" id="PS50189"/>
    </source>
</evidence>
<comment type="similarity">
    <text evidence="2">Belongs to the secreted frizzled-related protein (sFRP) family.</text>
</comment>
<dbReference type="CDD" id="cd03580">
    <property type="entry name" value="NTR_Sfrp1_like"/>
    <property type="match status" value="1"/>
</dbReference>
<evidence type="ECO:0000256" key="1">
    <source>
        <dbReference type="ARBA" id="ARBA00004613"/>
    </source>
</evidence>
<sequence length="341" mass="38862">MGCSESGGVPSVHSHLILQDSSPTCALDRKLFQQQQWPTVEKDHRLHHGAPHLSGSHPSPRLTLRPSYPRLVQLRPARLILQKNHCKAIPTNLLLCHDIEYTEMRLPNLLGHETMNEVLQQASSWIPLVQKQCHPDTRKFLCSLFAPVCLDDLDEPIQPCRSLCESVRNGCAPVMSAFGFPWPKMLECERFPLDNDLCIPPASLETVMPATKEAPRVCDACKETDENDNEIVDNLCKNDFALKIKVKEISYINGDTKIVPETKSRTIYKMNGVTERDLRKTVLWLRDGLQCICEEMNDINAAYLVMGQKMDGHLVITSLKRWQKGQREFKRISRSIRKLQC</sequence>
<dbReference type="GO" id="GO:0005615">
    <property type="term" value="C:extracellular space"/>
    <property type="evidence" value="ECO:0007669"/>
    <property type="project" value="TreeGrafter"/>
</dbReference>
<evidence type="ECO:0000256" key="8">
    <source>
        <dbReference type="ARBA" id="ARBA00023157"/>
    </source>
</evidence>
<evidence type="ECO:0000256" key="4">
    <source>
        <dbReference type="ARBA" id="ARBA00022525"/>
    </source>
</evidence>
<gene>
    <name evidence="13" type="ORF">WMY93_031208</name>
</gene>
<dbReference type="AlphaFoldDB" id="A0AAW0MM80"/>
<dbReference type="SMART" id="SM00643">
    <property type="entry name" value="C345C"/>
    <property type="match status" value="1"/>
</dbReference>
<dbReference type="InterPro" id="IPR036790">
    <property type="entry name" value="Frizzled_dom_sf"/>
</dbReference>
<dbReference type="Pfam" id="PF01759">
    <property type="entry name" value="NTR"/>
    <property type="match status" value="1"/>
</dbReference>
<comment type="caution">
    <text evidence="10">Lacks conserved residue(s) required for the propagation of feature annotation.</text>
</comment>
<dbReference type="SMART" id="SM00063">
    <property type="entry name" value="FRI"/>
    <property type="match status" value="1"/>
</dbReference>
<evidence type="ECO:0000256" key="3">
    <source>
        <dbReference type="ARBA" id="ARBA00022473"/>
    </source>
</evidence>
<comment type="subcellular location">
    <subcellularLocation>
        <location evidence="1">Secreted</location>
    </subcellularLocation>
</comment>
<evidence type="ECO:0000256" key="10">
    <source>
        <dbReference type="PROSITE-ProRule" id="PRU00090"/>
    </source>
</evidence>
<proteinExistence type="inferred from homology"/>
<evidence type="ECO:0000256" key="9">
    <source>
        <dbReference type="ARBA" id="ARBA00070239"/>
    </source>
</evidence>
<feature type="disulfide bond" evidence="10">
    <location>
        <begin position="96"/>
        <end position="142"/>
    </location>
</feature>